<feature type="transmembrane region" description="Helical" evidence="2">
    <location>
        <begin position="84"/>
        <end position="106"/>
    </location>
</feature>
<keyword evidence="2" id="KW-0472">Membrane</keyword>
<dbReference type="InterPro" id="IPR000412">
    <property type="entry name" value="ABC_2_transport"/>
</dbReference>
<feature type="transmembrane region" description="Helical" evidence="2">
    <location>
        <begin position="51"/>
        <end position="72"/>
    </location>
</feature>
<name>A0A0K2H0I5_9CORY</name>
<feature type="transmembrane region" description="Helical" evidence="2">
    <location>
        <begin position="259"/>
        <end position="278"/>
    </location>
</feature>
<keyword evidence="2" id="KW-0812">Transmembrane</keyword>
<feature type="compositionally biased region" description="Polar residues" evidence="1">
    <location>
        <begin position="1"/>
        <end position="18"/>
    </location>
</feature>
<feature type="transmembrane region" description="Helical" evidence="2">
    <location>
        <begin position="196"/>
        <end position="214"/>
    </location>
</feature>
<organism evidence="3 4">
    <name type="scientific">Corynebacterium lactis RW2-5</name>
    <dbReference type="NCBI Taxonomy" id="1408189"/>
    <lineage>
        <taxon>Bacteria</taxon>
        <taxon>Bacillati</taxon>
        <taxon>Actinomycetota</taxon>
        <taxon>Actinomycetes</taxon>
        <taxon>Mycobacteriales</taxon>
        <taxon>Corynebacteriaceae</taxon>
        <taxon>Corynebacterium</taxon>
    </lineage>
</organism>
<dbReference type="PATRIC" id="fig|1408189.4.peg.1428"/>
<evidence type="ECO:0000313" key="4">
    <source>
        <dbReference type="Proteomes" id="UP000058446"/>
    </source>
</evidence>
<gene>
    <name evidence="3" type="ORF">CLAC_07145</name>
</gene>
<dbReference type="GO" id="GO:0043190">
    <property type="term" value="C:ATP-binding cassette (ABC) transporter complex"/>
    <property type="evidence" value="ECO:0007669"/>
    <property type="project" value="InterPro"/>
</dbReference>
<dbReference type="PANTHER" id="PTHR43229">
    <property type="entry name" value="NODULATION PROTEIN J"/>
    <property type="match status" value="1"/>
</dbReference>
<proteinExistence type="predicted"/>
<dbReference type="EMBL" id="CP006841">
    <property type="protein sequence ID" value="ALA67544.1"/>
    <property type="molecule type" value="Genomic_DNA"/>
</dbReference>
<evidence type="ECO:0000313" key="3">
    <source>
        <dbReference type="EMBL" id="ALA67544.1"/>
    </source>
</evidence>
<dbReference type="PIRSF" id="PIRSF006648">
    <property type="entry name" value="DrrB"/>
    <property type="match status" value="1"/>
</dbReference>
<keyword evidence="4" id="KW-1185">Reference proteome</keyword>
<dbReference type="KEGG" id="clw:CLAC_07145"/>
<reference evidence="3 4" key="1">
    <citation type="submission" date="2013-10" db="EMBL/GenBank/DDBJ databases">
        <title>Complete genome sequence of Corynebacterium lactis DSM 45799(T), isolated from raw cow milk.</title>
        <authorList>
            <person name="Ruckert C."/>
            <person name="Albersmeier A."/>
            <person name="Lipski A."/>
            <person name="Kalinowski J."/>
        </authorList>
    </citation>
    <scope>NUCLEOTIDE SEQUENCE [LARGE SCALE GENOMIC DNA]</scope>
    <source>
        <strain evidence="3 4">RW2-5</strain>
    </source>
</reference>
<evidence type="ECO:0000256" key="1">
    <source>
        <dbReference type="SAM" id="MobiDB-lite"/>
    </source>
</evidence>
<feature type="region of interest" description="Disordered" evidence="1">
    <location>
        <begin position="1"/>
        <end position="27"/>
    </location>
</feature>
<dbReference type="STRING" id="1408189.CLAC_07145"/>
<feature type="transmembrane region" description="Helical" evidence="2">
    <location>
        <begin position="127"/>
        <end position="151"/>
    </location>
</feature>
<sequence length="288" mass="30878">MMTPSTSQKSLQETSTRPCPSPHLTRVPMTSPSNGFITFASLQIMRYITQWSSLFFSIGLPIIFYLIYGAGIDYGNSTFPHGNITAFVMIGMALYGGVTAAVSSAGQTIMEHSTGWGRQLALTPMSTLRIVSAQATLVIISSALPITAVYIVGFLTGSEMEPWAWIASYLICIVACLPFGFYGYALALAIPKPSTLSLASGSVVILGFIGNLFMPLDGILLQIGRFTPLYGAAGLSRRPITEGLSPTNAMASGSATEPLWIPLLNVLAWTIILVALSIKLNRRDKSRV</sequence>
<dbReference type="PANTHER" id="PTHR43229:SF2">
    <property type="entry name" value="NODULATION PROTEIN J"/>
    <property type="match status" value="1"/>
</dbReference>
<accession>A0A0K2H0I5</accession>
<dbReference type="GO" id="GO:0140359">
    <property type="term" value="F:ABC-type transporter activity"/>
    <property type="evidence" value="ECO:0007669"/>
    <property type="project" value="InterPro"/>
</dbReference>
<dbReference type="InterPro" id="IPR051784">
    <property type="entry name" value="Nod_factor_ABC_transporter"/>
</dbReference>
<keyword evidence="2" id="KW-1133">Transmembrane helix</keyword>
<dbReference type="Proteomes" id="UP000058446">
    <property type="component" value="Chromosome"/>
</dbReference>
<dbReference type="AlphaFoldDB" id="A0A0K2H0I5"/>
<evidence type="ECO:0000256" key="2">
    <source>
        <dbReference type="SAM" id="Phobius"/>
    </source>
</evidence>
<protein>
    <submittedName>
        <fullName evidence="3">ABC transporter permease</fullName>
    </submittedName>
</protein>
<feature type="transmembrane region" description="Helical" evidence="2">
    <location>
        <begin position="163"/>
        <end position="184"/>
    </location>
</feature>